<dbReference type="GO" id="GO:0003723">
    <property type="term" value="F:RNA binding"/>
    <property type="evidence" value="ECO:0007669"/>
    <property type="project" value="InterPro"/>
</dbReference>
<dbReference type="InterPro" id="IPR011760">
    <property type="entry name" value="PsdUridine_synth_TruD_insert"/>
</dbReference>
<dbReference type="PROSITE" id="PS50984">
    <property type="entry name" value="TRUD"/>
    <property type="match status" value="1"/>
</dbReference>
<dbReference type="GO" id="GO:0008033">
    <property type="term" value="P:tRNA processing"/>
    <property type="evidence" value="ECO:0007669"/>
    <property type="project" value="UniProtKB-KW"/>
</dbReference>
<evidence type="ECO:0000259" key="5">
    <source>
        <dbReference type="PROSITE" id="PS50984"/>
    </source>
</evidence>
<evidence type="ECO:0000256" key="4">
    <source>
        <dbReference type="SAM" id="MobiDB-lite"/>
    </source>
</evidence>
<dbReference type="InterPro" id="IPR020119">
    <property type="entry name" value="PsdUridine_synth_TruD_CS"/>
</dbReference>
<feature type="region of interest" description="Disordered" evidence="4">
    <location>
        <begin position="1"/>
        <end position="43"/>
    </location>
</feature>
<protein>
    <submittedName>
        <fullName evidence="6">Pseudouridine synthase</fullName>
    </submittedName>
</protein>
<dbReference type="GO" id="GO:0005634">
    <property type="term" value="C:nucleus"/>
    <property type="evidence" value="ECO:0007669"/>
    <property type="project" value="TreeGrafter"/>
</dbReference>
<feature type="domain" description="TRUD" evidence="5">
    <location>
        <begin position="300"/>
        <end position="552"/>
    </location>
</feature>
<dbReference type="Gene3D" id="3.30.2350.20">
    <property type="entry name" value="TruD, catalytic domain"/>
    <property type="match status" value="2"/>
</dbReference>
<comment type="caution">
    <text evidence="6">The sequence shown here is derived from an EMBL/GenBank/DDBJ whole genome shotgun (WGS) entry which is preliminary data.</text>
</comment>
<dbReference type="Pfam" id="PF01142">
    <property type="entry name" value="TruD"/>
    <property type="match status" value="2"/>
</dbReference>
<dbReference type="PROSITE" id="PS01268">
    <property type="entry name" value="UPF0024"/>
    <property type="match status" value="1"/>
</dbReference>
<dbReference type="Proteomes" id="UP000268093">
    <property type="component" value="Unassembled WGS sequence"/>
</dbReference>
<dbReference type="InterPro" id="IPR042214">
    <property type="entry name" value="TruD_catalytic"/>
</dbReference>
<dbReference type="PANTHER" id="PTHR13326:SF21">
    <property type="entry name" value="PSEUDOURIDYLATE SYNTHASE PUS7L"/>
    <property type="match status" value="1"/>
</dbReference>
<keyword evidence="2" id="KW-0819">tRNA processing</keyword>
<feature type="compositionally biased region" description="Acidic residues" evidence="4">
    <location>
        <begin position="430"/>
        <end position="445"/>
    </location>
</feature>
<dbReference type="EMBL" id="RBNI01000681">
    <property type="protein sequence ID" value="RUP51503.1"/>
    <property type="molecule type" value="Genomic_DNA"/>
</dbReference>
<accession>A0A433DKV3</accession>
<evidence type="ECO:0000256" key="3">
    <source>
        <dbReference type="ARBA" id="ARBA00023235"/>
    </source>
</evidence>
<dbReference type="CDD" id="cd02576">
    <property type="entry name" value="PseudoU_synth_ScPUS7"/>
    <property type="match status" value="1"/>
</dbReference>
<dbReference type="AlphaFoldDB" id="A0A433DKV3"/>
<dbReference type="PANTHER" id="PTHR13326">
    <property type="entry name" value="TRNA PSEUDOURIDINE SYNTHASE D"/>
    <property type="match status" value="1"/>
</dbReference>
<dbReference type="InterPro" id="IPR001656">
    <property type="entry name" value="PsdUridine_synth_TruD"/>
</dbReference>
<keyword evidence="3" id="KW-0413">Isomerase</keyword>
<evidence type="ECO:0000313" key="7">
    <source>
        <dbReference type="Proteomes" id="UP000268093"/>
    </source>
</evidence>
<keyword evidence="7" id="KW-1185">Reference proteome</keyword>
<proteinExistence type="inferred from homology"/>
<dbReference type="GO" id="GO:0001522">
    <property type="term" value="P:pseudouridine synthesis"/>
    <property type="evidence" value="ECO:0007669"/>
    <property type="project" value="InterPro"/>
</dbReference>
<sequence length="589" mass="64870">MEDTPTEPPAKKQRINVPDPESATIAPSTSETPVPFAPQPAGETQLREADVGITEFVDTSLPGCFTDFMVSEVDMDGNIIHLRDTNPPKAPATEALEEEVKQPVSEDVIYTEMTELLGSECVELVKKMANSGGADVSSVTAPVESDKQKRTAIHQFFKKYFPGRVTTETHEGAIRIRMFMMKDARDKRNRRPDAFEALGGLYCEFCLFKENRDTMEVINLISNCIKWGVKPYAFGYAGTKDRRAITTQRVTVFKVKAERIISPAYTSSSLTTPPSRPSSNVTAPSNAVIDASLTSLRERGFINYFGMQRFGTSTVSTHAVGRALLKGEWEEAVELILMPREGEREEFQTARLHWQQHRDPAAALKLFPRRCVAESQILRHFVKAGGTRDFAGALAGSYVWNHVASERIRLYGCETPVVGDIVMLGGEADEGVEGEEEVTEVDAEDDARTKGKGKGKESEDTRKPLTFEIIAVQKPTQIPATVKVLASVEDLVTYTIHDVILPQPGFDVVYPTNAIGEKYKEIMGRDGLDPGKMRGNVKFPALMSGFSFVSPPPSGLTTQDPAPLQRPARCPRADGFGSDRGEARTSERA</sequence>
<feature type="region of interest" description="Disordered" evidence="4">
    <location>
        <begin position="430"/>
        <end position="460"/>
    </location>
</feature>
<organism evidence="6 7">
    <name type="scientific">Jimgerdemannia flammicorona</name>
    <dbReference type="NCBI Taxonomy" id="994334"/>
    <lineage>
        <taxon>Eukaryota</taxon>
        <taxon>Fungi</taxon>
        <taxon>Fungi incertae sedis</taxon>
        <taxon>Mucoromycota</taxon>
        <taxon>Mucoromycotina</taxon>
        <taxon>Endogonomycetes</taxon>
        <taxon>Endogonales</taxon>
        <taxon>Endogonaceae</taxon>
        <taxon>Jimgerdemannia</taxon>
    </lineage>
</organism>
<dbReference type="OrthoDB" id="447290at2759"/>
<feature type="region of interest" description="Disordered" evidence="4">
    <location>
        <begin position="550"/>
        <end position="589"/>
    </location>
</feature>
<dbReference type="SUPFAM" id="SSF55120">
    <property type="entry name" value="Pseudouridine synthase"/>
    <property type="match status" value="1"/>
</dbReference>
<dbReference type="PIRSF" id="PIRSF037016">
    <property type="entry name" value="Pseudouridin_synth_euk_prd"/>
    <property type="match status" value="1"/>
</dbReference>
<feature type="compositionally biased region" description="Basic and acidic residues" evidence="4">
    <location>
        <begin position="446"/>
        <end position="460"/>
    </location>
</feature>
<feature type="compositionally biased region" description="Basic and acidic residues" evidence="4">
    <location>
        <begin position="577"/>
        <end position="589"/>
    </location>
</feature>
<dbReference type="InterPro" id="IPR020103">
    <property type="entry name" value="PsdUridine_synth_cat_dom_sf"/>
</dbReference>
<name>A0A433DKV3_9FUNG</name>
<reference evidence="6 7" key="1">
    <citation type="journal article" date="2018" name="New Phytol.">
        <title>Phylogenomics of Endogonaceae and evolution of mycorrhizas within Mucoromycota.</title>
        <authorList>
            <person name="Chang Y."/>
            <person name="Desiro A."/>
            <person name="Na H."/>
            <person name="Sandor L."/>
            <person name="Lipzen A."/>
            <person name="Clum A."/>
            <person name="Barry K."/>
            <person name="Grigoriev I.V."/>
            <person name="Martin F.M."/>
            <person name="Stajich J.E."/>
            <person name="Smith M.E."/>
            <person name="Bonito G."/>
            <person name="Spatafora J.W."/>
        </authorList>
    </citation>
    <scope>NUCLEOTIDE SEQUENCE [LARGE SCALE GENOMIC DNA]</scope>
    <source>
        <strain evidence="6 7">GMNB39</strain>
    </source>
</reference>
<evidence type="ECO:0000313" key="6">
    <source>
        <dbReference type="EMBL" id="RUP51503.1"/>
    </source>
</evidence>
<comment type="similarity">
    <text evidence="1">Belongs to the pseudouridine synthase TruD family.</text>
</comment>
<dbReference type="Gene3D" id="3.30.70.3160">
    <property type="match status" value="1"/>
</dbReference>
<evidence type="ECO:0000256" key="1">
    <source>
        <dbReference type="ARBA" id="ARBA00007953"/>
    </source>
</evidence>
<gene>
    <name evidence="6" type="ORF">BC936DRAFT_147774</name>
</gene>
<evidence type="ECO:0000256" key="2">
    <source>
        <dbReference type="ARBA" id="ARBA00022694"/>
    </source>
</evidence>
<dbReference type="GO" id="GO:0009982">
    <property type="term" value="F:pseudouridine synthase activity"/>
    <property type="evidence" value="ECO:0007669"/>
    <property type="project" value="InterPro"/>
</dbReference>